<evidence type="ECO:0000256" key="1">
    <source>
        <dbReference type="ARBA" id="ARBA00022741"/>
    </source>
</evidence>
<evidence type="ECO:0000256" key="3">
    <source>
        <dbReference type="PROSITE-ProRule" id="PRU00289"/>
    </source>
</evidence>
<dbReference type="AlphaFoldDB" id="A0A841DJF0"/>
<keyword evidence="7" id="KW-1185">Reference proteome</keyword>
<dbReference type="Proteomes" id="UP000558997">
    <property type="component" value="Unassembled WGS sequence"/>
</dbReference>
<feature type="region of interest" description="Disordered" evidence="4">
    <location>
        <begin position="1"/>
        <end position="49"/>
    </location>
</feature>
<dbReference type="PANTHER" id="PTHR22683:SF41">
    <property type="entry name" value="DNA TRANSLOCASE FTSK"/>
    <property type="match status" value="1"/>
</dbReference>
<keyword evidence="2 3" id="KW-0067">ATP-binding</keyword>
<dbReference type="SUPFAM" id="SSF52540">
    <property type="entry name" value="P-loop containing nucleoside triphosphate hydrolases"/>
    <property type="match status" value="1"/>
</dbReference>
<keyword evidence="1 3" id="KW-0547">Nucleotide-binding</keyword>
<dbReference type="EMBL" id="JACHNF010000001">
    <property type="protein sequence ID" value="MBB5977205.1"/>
    <property type="molecule type" value="Genomic_DNA"/>
</dbReference>
<dbReference type="PROSITE" id="PS50901">
    <property type="entry name" value="FTSK"/>
    <property type="match status" value="1"/>
</dbReference>
<dbReference type="CDD" id="cd01127">
    <property type="entry name" value="TrwB_TraG_TraD_VirD4"/>
    <property type="match status" value="1"/>
</dbReference>
<dbReference type="Pfam" id="PF01580">
    <property type="entry name" value="FtsK_SpoIIIE"/>
    <property type="match status" value="1"/>
</dbReference>
<accession>A0A841DJF0</accession>
<feature type="binding site" evidence="3">
    <location>
        <begin position="440"/>
        <end position="447"/>
    </location>
    <ligand>
        <name>ATP</name>
        <dbReference type="ChEBI" id="CHEBI:30616"/>
    </ligand>
</feature>
<reference evidence="6 7" key="1">
    <citation type="submission" date="2020-08" db="EMBL/GenBank/DDBJ databases">
        <title>Sequencing the genomes of 1000 actinobacteria strains.</title>
        <authorList>
            <person name="Klenk H.-P."/>
        </authorList>
    </citation>
    <scope>NUCLEOTIDE SEQUENCE [LARGE SCALE GENOMIC DNA]</scope>
    <source>
        <strain evidence="6 7">DSM 17294</strain>
    </source>
</reference>
<dbReference type="InterPro" id="IPR002543">
    <property type="entry name" value="FtsK_dom"/>
</dbReference>
<evidence type="ECO:0000256" key="2">
    <source>
        <dbReference type="ARBA" id="ARBA00022840"/>
    </source>
</evidence>
<name>A0A841DJF0_9ACTN</name>
<dbReference type="InterPro" id="IPR027417">
    <property type="entry name" value="P-loop_NTPase"/>
</dbReference>
<dbReference type="GO" id="GO:0003677">
    <property type="term" value="F:DNA binding"/>
    <property type="evidence" value="ECO:0007669"/>
    <property type="project" value="InterPro"/>
</dbReference>
<dbReference type="GO" id="GO:0005524">
    <property type="term" value="F:ATP binding"/>
    <property type="evidence" value="ECO:0007669"/>
    <property type="project" value="UniProtKB-UniRule"/>
</dbReference>
<evidence type="ECO:0000256" key="4">
    <source>
        <dbReference type="SAM" id="MobiDB-lite"/>
    </source>
</evidence>
<evidence type="ECO:0000313" key="7">
    <source>
        <dbReference type="Proteomes" id="UP000558997"/>
    </source>
</evidence>
<sequence length="950" mass="103246">MTEKPDGAGMPGSASRSAREGGTARSAREGETARSAPKTAADPAADHNAGAAPEVLEARIRGLQHALGQLLENARRLTHGEHQRAVQLHRQMQEQTAIARRESRALVDAKTAEAMSEAEPKARLLADRLAPGLASIPPNDARWRSRQLVGAGVPAYVRVGELDAGTPVVAPLLRTNGWKVTSNRNESARLLLQSVALRLIAAAEPFRLRIDAFDPRLTGMMGLLGHLTTKYPQLVPRATHTAEQLHTVLSGLVDVSSLRASRQAQLGHERFEDLLKETSQVTDPYRLVILFDYPFGIDTLAQRDLLRLAATAGKRGICFLVHYDASTAAELDVDSKQLLELLDAVVVSNDRVEIAQLPPAKLDPPFDATVATGICDVIAEQAELAVLPTVDFERTLPDRSTWWRPVKDEIGTVIGYDDRTPALVRLRSGNPALPHVLVGGAVGQGKSNLLLVLIHGLAARYAPKDLEMYLLDFKHGVEFSALGPGPERPHWLPQVRVLGVHSDRAFGLAVLRHLSDELARRSEVFKSHGNVADIAELPPGPERPPRVLVVLDEFQVLLEDDDELADEAAKLLERLVRLGRAYGVHVVLATQTIEGVKRLSTRRDAIFGQVPYRIALKTTPADSQAILRSGNTAAAELQFRGEAVLNANFGSPDDNQHVLVSFADKPVLDSLRRELWETAGDVRPPRVFHLAEPARLTDTAAAVRSETGRPWTGLPIAVTEEPVQIEVRPEPGAGVLVLGDGLVDALGVLTGLAVSTAAAAVEPPRFVFIDGTNSAPAVAEGKDALVQVLRQLGCEVETVDKHDDIAPRLFSLRDALRTGQAGNTYLLGFGFHGIPRMQVHAEGFFESPANALQEIVRDGPAQGLITFGWWNRLHVCTEQLGYGRANVATHLFLRHPQDGVRAVAGPLVRWASEPHRGLLWDGLHPEAQVVVPFAALRPDEVERAVELVRR</sequence>
<organism evidence="6 7">
    <name type="scientific">Kribbella solani</name>
    <dbReference type="NCBI Taxonomy" id="236067"/>
    <lineage>
        <taxon>Bacteria</taxon>
        <taxon>Bacillati</taxon>
        <taxon>Actinomycetota</taxon>
        <taxon>Actinomycetes</taxon>
        <taxon>Propionibacteriales</taxon>
        <taxon>Kribbellaceae</taxon>
        <taxon>Kribbella</taxon>
    </lineage>
</organism>
<evidence type="ECO:0000313" key="6">
    <source>
        <dbReference type="EMBL" id="MBB5977205.1"/>
    </source>
</evidence>
<comment type="caution">
    <text evidence="6">The sequence shown here is derived from an EMBL/GenBank/DDBJ whole genome shotgun (WGS) entry which is preliminary data.</text>
</comment>
<proteinExistence type="predicted"/>
<protein>
    <recommendedName>
        <fullName evidence="5">FtsK domain-containing protein</fullName>
    </recommendedName>
</protein>
<dbReference type="RefSeq" id="WP_337905601.1">
    <property type="nucleotide sequence ID" value="NZ_BAAAVN010000005.1"/>
</dbReference>
<dbReference type="Gene3D" id="3.40.50.300">
    <property type="entry name" value="P-loop containing nucleotide triphosphate hydrolases"/>
    <property type="match status" value="1"/>
</dbReference>
<feature type="compositionally biased region" description="Low complexity" evidence="4">
    <location>
        <begin position="40"/>
        <end position="49"/>
    </location>
</feature>
<dbReference type="PANTHER" id="PTHR22683">
    <property type="entry name" value="SPORULATION PROTEIN RELATED"/>
    <property type="match status" value="1"/>
</dbReference>
<dbReference type="InterPro" id="IPR050206">
    <property type="entry name" value="FtsK/SpoIIIE/SftA"/>
</dbReference>
<evidence type="ECO:0000259" key="5">
    <source>
        <dbReference type="PROSITE" id="PS50901"/>
    </source>
</evidence>
<feature type="domain" description="FtsK" evidence="5">
    <location>
        <begin position="419"/>
        <end position="625"/>
    </location>
</feature>
<gene>
    <name evidence="6" type="ORF">HDA44_000546</name>
</gene>